<reference evidence="1" key="1">
    <citation type="submission" date="2022-02" db="EMBL/GenBank/DDBJ databases">
        <title>Plant Genome Project.</title>
        <authorList>
            <person name="Zhang R.-G."/>
        </authorList>
    </citation>
    <scope>NUCLEOTIDE SEQUENCE</scope>
    <source>
        <strain evidence="1">AT1</strain>
    </source>
</reference>
<dbReference type="EMBL" id="CM046392">
    <property type="protein sequence ID" value="KAI8554752.1"/>
    <property type="molecule type" value="Genomic_DNA"/>
</dbReference>
<name>A0ACC0NMZ4_RHOML</name>
<evidence type="ECO:0000313" key="2">
    <source>
        <dbReference type="Proteomes" id="UP001062846"/>
    </source>
</evidence>
<comment type="caution">
    <text evidence="1">The sequence shown here is derived from an EMBL/GenBank/DDBJ whole genome shotgun (WGS) entry which is preliminary data.</text>
</comment>
<proteinExistence type="predicted"/>
<sequence>MARSSPQLLNIVAKNSTLRKNISYGGNVTKSYRVPPKQCNPIGKSPFPQLIASGTDRCYTDTFNIPFHPGFYIWWGRRGFGSSYLELIRGFGSGSLEHIVGYSHGLLGRGREYVPSSQLYLWNLWECSWLGVSHNIPPWDTSVPFKHGAISSTPIHGTTPTVMVLTGMNHPAFAFYRLGGGEYAWIKQDCTLADPHSTNNQLIQFTHAIGFNGKFYALSLQGTLAVIEEIDSRLRITGLSKSRAVPSVPSMHFKEYLVESNGEILLVFQIVSRKAIRSVDNVEVYRLRFDTLSWVKMERIGDRTLFMGTNCCLSVNAIEVGCMRNCIYFSCQTVEGWWIYDMERGSISPAWNSTDSRAKSPLWDEPEEEEQLLITSGSDTYADTFYIPFRPGFYFWRGRCVGSGSLKHIVGYSHGLLFGRGRGYVPSSQLYLWDLWEHTWLNVSWSIPPWDTSVPFKHCAISSSPILGTTPTVMVLTGMNHPAFALYRLGGGEYAWIKQDCTLVDPHSTNNQLIQFTHAIGFNGKFYALSLQGTLAVIEEIDSRLRITGLSKSRAVPSVLLMDFKEYLVESNGEILLVFQIVSRQAIRSVDNVEVYRLRFDTLSWVKMERIGDRTLFVGTNCCLSVNASEVGCMRNCIYFSCQTVEGWWIYDMERGSISPAWNSTDSRAKSPVWDEAEEEEQLDCPSEVEVVVEDIRRVTTRFCSCDFQFAHRFANRVAHTFSKLGL</sequence>
<dbReference type="Proteomes" id="UP001062846">
    <property type="component" value="Chromosome 5"/>
</dbReference>
<accession>A0ACC0NMZ4</accession>
<organism evidence="1 2">
    <name type="scientific">Rhododendron molle</name>
    <name type="common">Chinese azalea</name>
    <name type="synonym">Azalea mollis</name>
    <dbReference type="NCBI Taxonomy" id="49168"/>
    <lineage>
        <taxon>Eukaryota</taxon>
        <taxon>Viridiplantae</taxon>
        <taxon>Streptophyta</taxon>
        <taxon>Embryophyta</taxon>
        <taxon>Tracheophyta</taxon>
        <taxon>Spermatophyta</taxon>
        <taxon>Magnoliopsida</taxon>
        <taxon>eudicotyledons</taxon>
        <taxon>Gunneridae</taxon>
        <taxon>Pentapetalae</taxon>
        <taxon>asterids</taxon>
        <taxon>Ericales</taxon>
        <taxon>Ericaceae</taxon>
        <taxon>Ericoideae</taxon>
        <taxon>Rhodoreae</taxon>
        <taxon>Rhododendron</taxon>
    </lineage>
</organism>
<gene>
    <name evidence="1" type="ORF">RHMOL_Rhmol05G0122000</name>
</gene>
<keyword evidence="2" id="KW-1185">Reference proteome</keyword>
<evidence type="ECO:0000313" key="1">
    <source>
        <dbReference type="EMBL" id="KAI8554752.1"/>
    </source>
</evidence>
<protein>
    <submittedName>
        <fullName evidence="1">Uncharacterized protein</fullName>
    </submittedName>
</protein>